<organism evidence="2 3">
    <name type="scientific">Anaeramoeba ignava</name>
    <name type="common">Anaerobic marine amoeba</name>
    <dbReference type="NCBI Taxonomy" id="1746090"/>
    <lineage>
        <taxon>Eukaryota</taxon>
        <taxon>Metamonada</taxon>
        <taxon>Anaeramoebidae</taxon>
        <taxon>Anaeramoeba</taxon>
    </lineage>
</organism>
<dbReference type="AlphaFoldDB" id="A0A9Q0R424"/>
<evidence type="ECO:0000313" key="3">
    <source>
        <dbReference type="Proteomes" id="UP001149090"/>
    </source>
</evidence>
<evidence type="ECO:0000313" key="2">
    <source>
        <dbReference type="EMBL" id="KAJ5066219.1"/>
    </source>
</evidence>
<feature type="compositionally biased region" description="Low complexity" evidence="1">
    <location>
        <begin position="82"/>
        <end position="94"/>
    </location>
</feature>
<accession>A0A9Q0R424</accession>
<feature type="compositionally biased region" description="Basic residues" evidence="1">
    <location>
        <begin position="30"/>
        <end position="53"/>
    </location>
</feature>
<protein>
    <submittedName>
        <fullName evidence="2">Uncharacterized protein</fullName>
    </submittedName>
</protein>
<feature type="region of interest" description="Disordered" evidence="1">
    <location>
        <begin position="270"/>
        <end position="299"/>
    </location>
</feature>
<evidence type="ECO:0000256" key="1">
    <source>
        <dbReference type="SAM" id="MobiDB-lite"/>
    </source>
</evidence>
<feature type="region of interest" description="Disordered" evidence="1">
    <location>
        <begin position="30"/>
        <end position="116"/>
    </location>
</feature>
<comment type="caution">
    <text evidence="2">The sequence shown here is derived from an EMBL/GenBank/DDBJ whole genome shotgun (WGS) entry which is preliminary data.</text>
</comment>
<keyword evidence="3" id="KW-1185">Reference proteome</keyword>
<name>A0A9Q0R424_ANAIG</name>
<feature type="compositionally biased region" description="Polar residues" evidence="1">
    <location>
        <begin position="274"/>
        <end position="293"/>
    </location>
</feature>
<feature type="compositionally biased region" description="Basic and acidic residues" evidence="1">
    <location>
        <begin position="100"/>
        <end position="116"/>
    </location>
</feature>
<reference evidence="2" key="1">
    <citation type="submission" date="2022-10" db="EMBL/GenBank/DDBJ databases">
        <title>Novel sulphate-reducing endosymbionts in the free-living metamonad Anaeramoeba.</title>
        <authorList>
            <person name="Jerlstrom-Hultqvist J."/>
            <person name="Cepicka I."/>
            <person name="Gallot-Lavallee L."/>
            <person name="Salas-Leiva D."/>
            <person name="Curtis B.A."/>
            <person name="Zahonova K."/>
            <person name="Pipaliya S."/>
            <person name="Dacks J."/>
            <person name="Roger A.J."/>
        </authorList>
    </citation>
    <scope>NUCLEOTIDE SEQUENCE</scope>
    <source>
        <strain evidence="2">BMAN</strain>
    </source>
</reference>
<sequence>MCRARKIPFGENENQNYYFEENSKSIKTKNLLKKRNIKSNLKLKPKPKLKAKSKSPADPTKKTFQNINQPISKISMKTKSPKNQNLNLNQNQIKNENEDENNKMKIDQSKKEKENLKNKLKKLTKSNQKRKIKNPPENSLFEQKTQSFQTNQNNFEFELETPKRPKLDRSYSFSGNNFKTFFPNQMQQYPTYQEPFIFYMQDQNNFNQQNSFIDPRYQFPNNFANTFTKSKSESNLHQNTFREDYSGLSFLSEMAANYLNYYEEKSKEIDPFENQKSNSQNFSEKFSPSSPQLSFHLVDNPHQQTSPFAQFSNTFSNINPFDHYPNNQMQNTQFYPFSKNIENGNQIVRPKAVYQKETQQNNSFLPKTTITKEEIASLQVGDCVGMRTHGGYEIFATIKSIINQGSDFPMFCSVKWLIPNNGNEFGIISQNGNIHQFKNPFVNDFLIGQDEPIPQPLTCITRKLDFRFEPNWIPNNQLKVN</sequence>
<dbReference type="EMBL" id="JAPDFW010000147">
    <property type="protein sequence ID" value="KAJ5066219.1"/>
    <property type="molecule type" value="Genomic_DNA"/>
</dbReference>
<gene>
    <name evidence="2" type="ORF">M0811_03552</name>
</gene>
<dbReference type="Proteomes" id="UP001149090">
    <property type="component" value="Unassembled WGS sequence"/>
</dbReference>
<proteinExistence type="predicted"/>
<feature type="compositionally biased region" description="Polar residues" evidence="1">
    <location>
        <begin position="62"/>
        <end position="78"/>
    </location>
</feature>